<evidence type="ECO:0000313" key="3">
    <source>
        <dbReference type="Proteomes" id="UP001604336"/>
    </source>
</evidence>
<gene>
    <name evidence="2" type="ORF">Adt_23383</name>
</gene>
<dbReference type="Proteomes" id="UP001604336">
    <property type="component" value="Unassembled WGS sequence"/>
</dbReference>
<dbReference type="AlphaFoldDB" id="A0ABD1SBT6"/>
<protein>
    <submittedName>
        <fullName evidence="2">Uncharacterized protein</fullName>
    </submittedName>
</protein>
<name>A0ABD1SBT6_9LAMI</name>
<evidence type="ECO:0000313" key="2">
    <source>
        <dbReference type="EMBL" id="KAL2497833.1"/>
    </source>
</evidence>
<proteinExistence type="predicted"/>
<keyword evidence="1" id="KW-0175">Coiled coil</keyword>
<reference evidence="3" key="1">
    <citation type="submission" date="2024-07" db="EMBL/GenBank/DDBJ databases">
        <title>Two chromosome-level genome assemblies of Korean endemic species Abeliophyllum distichum and Forsythia ovata (Oleaceae).</title>
        <authorList>
            <person name="Jang H."/>
        </authorList>
    </citation>
    <scope>NUCLEOTIDE SEQUENCE [LARGE SCALE GENOMIC DNA]</scope>
</reference>
<sequence length="102" mass="12235">MVEDQEELLRTHDDKIHELEEQFDRLHLEMGKRFEDVVEEFKRSEDYCTMVGMVDVRGQEIEYQKSREWMAEKYPDLDLIGAPFIPEVEDDDDEEDDYVGDT</sequence>
<dbReference type="EMBL" id="JBFOLK010000007">
    <property type="protein sequence ID" value="KAL2497833.1"/>
    <property type="molecule type" value="Genomic_DNA"/>
</dbReference>
<comment type="caution">
    <text evidence="2">The sequence shown here is derived from an EMBL/GenBank/DDBJ whole genome shotgun (WGS) entry which is preliminary data.</text>
</comment>
<keyword evidence="3" id="KW-1185">Reference proteome</keyword>
<organism evidence="2 3">
    <name type="scientific">Abeliophyllum distichum</name>
    <dbReference type="NCBI Taxonomy" id="126358"/>
    <lineage>
        <taxon>Eukaryota</taxon>
        <taxon>Viridiplantae</taxon>
        <taxon>Streptophyta</taxon>
        <taxon>Embryophyta</taxon>
        <taxon>Tracheophyta</taxon>
        <taxon>Spermatophyta</taxon>
        <taxon>Magnoliopsida</taxon>
        <taxon>eudicotyledons</taxon>
        <taxon>Gunneridae</taxon>
        <taxon>Pentapetalae</taxon>
        <taxon>asterids</taxon>
        <taxon>lamiids</taxon>
        <taxon>Lamiales</taxon>
        <taxon>Oleaceae</taxon>
        <taxon>Forsythieae</taxon>
        <taxon>Abeliophyllum</taxon>
    </lineage>
</organism>
<evidence type="ECO:0000256" key="1">
    <source>
        <dbReference type="SAM" id="Coils"/>
    </source>
</evidence>
<accession>A0ABD1SBT6</accession>
<feature type="coiled-coil region" evidence="1">
    <location>
        <begin position="2"/>
        <end position="29"/>
    </location>
</feature>